<name>A0ACB9J1R0_9ASTR</name>
<accession>A0ACB9J1R0</accession>
<comment type="caution">
    <text evidence="1">The sequence shown here is derived from an EMBL/GenBank/DDBJ whole genome shotgun (WGS) entry which is preliminary data.</text>
</comment>
<keyword evidence="2" id="KW-1185">Reference proteome</keyword>
<reference evidence="2" key="1">
    <citation type="journal article" date="2022" name="Mol. Ecol. Resour.">
        <title>The genomes of chicory, endive, great burdock and yacon provide insights into Asteraceae palaeo-polyploidization history and plant inulin production.</title>
        <authorList>
            <person name="Fan W."/>
            <person name="Wang S."/>
            <person name="Wang H."/>
            <person name="Wang A."/>
            <person name="Jiang F."/>
            <person name="Liu H."/>
            <person name="Zhao H."/>
            <person name="Xu D."/>
            <person name="Zhang Y."/>
        </authorList>
    </citation>
    <scope>NUCLEOTIDE SEQUENCE [LARGE SCALE GENOMIC DNA]</scope>
    <source>
        <strain evidence="2">cv. Yunnan</strain>
    </source>
</reference>
<gene>
    <name evidence="1" type="ORF">L1987_18994</name>
</gene>
<evidence type="ECO:0000313" key="2">
    <source>
        <dbReference type="Proteomes" id="UP001056120"/>
    </source>
</evidence>
<organism evidence="1 2">
    <name type="scientific">Smallanthus sonchifolius</name>
    <dbReference type="NCBI Taxonomy" id="185202"/>
    <lineage>
        <taxon>Eukaryota</taxon>
        <taxon>Viridiplantae</taxon>
        <taxon>Streptophyta</taxon>
        <taxon>Embryophyta</taxon>
        <taxon>Tracheophyta</taxon>
        <taxon>Spermatophyta</taxon>
        <taxon>Magnoliopsida</taxon>
        <taxon>eudicotyledons</taxon>
        <taxon>Gunneridae</taxon>
        <taxon>Pentapetalae</taxon>
        <taxon>asterids</taxon>
        <taxon>campanulids</taxon>
        <taxon>Asterales</taxon>
        <taxon>Asteraceae</taxon>
        <taxon>Asteroideae</taxon>
        <taxon>Heliantheae alliance</taxon>
        <taxon>Millerieae</taxon>
        <taxon>Smallanthus</taxon>
    </lineage>
</organism>
<dbReference type="Proteomes" id="UP001056120">
    <property type="component" value="Linkage Group LG06"/>
</dbReference>
<evidence type="ECO:0000313" key="1">
    <source>
        <dbReference type="EMBL" id="KAI3814244.1"/>
    </source>
</evidence>
<protein>
    <submittedName>
        <fullName evidence="1">Uncharacterized protein</fullName>
    </submittedName>
</protein>
<reference evidence="1 2" key="2">
    <citation type="journal article" date="2022" name="Mol. Ecol. Resour.">
        <title>The genomes of chicory, endive, great burdock and yacon provide insights into Asteraceae paleo-polyploidization history and plant inulin production.</title>
        <authorList>
            <person name="Fan W."/>
            <person name="Wang S."/>
            <person name="Wang H."/>
            <person name="Wang A."/>
            <person name="Jiang F."/>
            <person name="Liu H."/>
            <person name="Zhao H."/>
            <person name="Xu D."/>
            <person name="Zhang Y."/>
        </authorList>
    </citation>
    <scope>NUCLEOTIDE SEQUENCE [LARGE SCALE GENOMIC DNA]</scope>
    <source>
        <strain evidence="2">cv. Yunnan</strain>
        <tissue evidence="1">Leaves</tissue>
    </source>
</reference>
<sequence>MALLTEIAQGFKEYKTAKSLWDALVERFEGNLDMRESRKDMLRYKFNMFKYVKGESLESQIIRFTHLMTEMSGAGIEMTKGEINKKLLNSLPINWNFNITTIKRTKDMYATSLKHLMPQGSALISSMSSAYTPNVPAVSSQTVSAAPIQQNHLPSSDTVKAVETNVALFSVFLNSYNALLAGKISPANLVQDDMEQIHPDDLEEMDIKWHMAMAVQRAKKFIKRTGRNSFDGMESGVKKIGFDKSNLRCYNCSKPGHFARECPETKVVKGSSSTSSQEKETAAPGESKALVSQQTGGYDWGDQIHELTMKVSNHALMAEIEDTEEITQLRYANAEHKRSENIFKDKIEASKNDFSKLEMDFSNKECLYHVQMEYGVGRKPDQPSSSIHSTPVIFGPSVQHVNATNPSKSCAETGLVEGIVEDCESGTLEKEEKQILNGKSFQFVQNKNRSYNRESSKPSTSQSNSKKLPQRFTKREFYDKFDNHHRAFEQNVRNGDRNCFNSNHRNYDRNDNQMFDRRFSWNCENAGYFTSSPQRSSSWDTGYYAPYPRRQTCYVCGNP</sequence>
<proteinExistence type="predicted"/>
<dbReference type="EMBL" id="CM042023">
    <property type="protein sequence ID" value="KAI3814244.1"/>
    <property type="molecule type" value="Genomic_DNA"/>
</dbReference>